<feature type="signal peptide" evidence="5">
    <location>
        <begin position="1"/>
        <end position="22"/>
    </location>
</feature>
<dbReference type="EMBL" id="CP029185">
    <property type="protein sequence ID" value="AWH88000.1"/>
    <property type="molecule type" value="Genomic_DNA"/>
</dbReference>
<dbReference type="RefSeq" id="WP_108900075.1">
    <property type="nucleotide sequence ID" value="NZ_CP029185.2"/>
</dbReference>
<dbReference type="GO" id="GO:0034220">
    <property type="term" value="P:monoatomic ion transmembrane transport"/>
    <property type="evidence" value="ECO:0007669"/>
    <property type="project" value="InterPro"/>
</dbReference>
<dbReference type="GO" id="GO:0009279">
    <property type="term" value="C:cell outer membrane"/>
    <property type="evidence" value="ECO:0007669"/>
    <property type="project" value="UniProtKB-SubCell"/>
</dbReference>
<evidence type="ECO:0000256" key="2">
    <source>
        <dbReference type="ARBA" id="ARBA00007539"/>
    </source>
</evidence>
<dbReference type="InterPro" id="IPR023614">
    <property type="entry name" value="Porin_dom_sf"/>
</dbReference>
<comment type="subcellular location">
    <subcellularLocation>
        <location evidence="1">Cell outer membrane</location>
        <topology evidence="1">Multi-pass membrane protein</topology>
    </subcellularLocation>
</comment>
<accession>A0A2Y9TWT0</accession>
<dbReference type="CDD" id="cd00342">
    <property type="entry name" value="gram_neg_porins"/>
    <property type="match status" value="1"/>
</dbReference>
<dbReference type="InterPro" id="IPR001702">
    <property type="entry name" value="Porin_Gram-ve"/>
</dbReference>
<reference evidence="6 7" key="1">
    <citation type="journal article" date="2019" name="Int. J. Syst. Evol. Microbiol.">
        <title>Limnobaculum parvum gen. nov., sp. nov., isolated from a freshwater lake.</title>
        <authorList>
            <person name="Baek C."/>
            <person name="Shin S.K."/>
            <person name="Yi H."/>
        </authorList>
    </citation>
    <scope>NUCLEOTIDE SEQUENCE [LARGE SCALE GENOMIC DNA]</scope>
    <source>
        <strain evidence="6 7">HYN0051</strain>
    </source>
</reference>
<comment type="similarity">
    <text evidence="2">Belongs to the Gram-negative porin family.</text>
</comment>
<name>A0A2Y9TWT0_9GAMM</name>
<sequence length="362" mass="39885">MRNNKLLVGLLPIIMVAGTANAAELYNKDGNKLDFSGQIQGNHYFSNDKEQDGDNSYARFGIRGETQVTEQIMGYGYYQTQLNASSSENSGANNSTTRYAFAGIKFGDLGSFDYGRNDGILYDVGGWTDVLPEFGGDSYEQTDGFMTQRAANLATYRNKNLFGAVQGLDFAVQYQGRNDSNDRNRTDSNGDGWGMSSTYDLGMGLSVGAAYASSDRTDTQSKDGLGDRADGANAGIKYDANDLYLAAIYGQTYNMTEYGDEFIANKTQNVELVAQYQFNSGLQPSLAWVYSKGKDLGHSVGSKTYDNEDLVNYIDVGAYYHFNNNFTTKIDYKINMLDSNEFTKSADISTDDIVSVAFVYQF</sequence>
<gene>
    <name evidence="6" type="ORF">HYN51_05160</name>
</gene>
<dbReference type="SUPFAM" id="SSF56935">
    <property type="entry name" value="Porins"/>
    <property type="match status" value="1"/>
</dbReference>
<proteinExistence type="inferred from homology"/>
<dbReference type="PANTHER" id="PTHR34501:SF2">
    <property type="entry name" value="OUTER MEMBRANE PORIN F-RELATED"/>
    <property type="match status" value="1"/>
</dbReference>
<evidence type="ECO:0000313" key="7">
    <source>
        <dbReference type="Proteomes" id="UP000244908"/>
    </source>
</evidence>
<evidence type="ECO:0000256" key="1">
    <source>
        <dbReference type="ARBA" id="ARBA00004571"/>
    </source>
</evidence>
<dbReference type="OrthoDB" id="7055111at2"/>
<dbReference type="KEGG" id="lpv:HYN51_05160"/>
<keyword evidence="3 5" id="KW-0732">Signal</keyword>
<evidence type="ECO:0000256" key="4">
    <source>
        <dbReference type="ARBA" id="ARBA00023136"/>
    </source>
</evidence>
<dbReference type="AlphaFoldDB" id="A0A2Y9TWT0"/>
<dbReference type="InterPro" id="IPR050298">
    <property type="entry name" value="Gram-neg_bact_OMP"/>
</dbReference>
<dbReference type="Proteomes" id="UP000244908">
    <property type="component" value="Chromosome"/>
</dbReference>
<dbReference type="PRINTS" id="PR00183">
    <property type="entry name" value="ECOLIPORIN"/>
</dbReference>
<dbReference type="Gene3D" id="2.40.160.10">
    <property type="entry name" value="Porin"/>
    <property type="match status" value="1"/>
</dbReference>
<dbReference type="Pfam" id="PF00267">
    <property type="entry name" value="Porin_1"/>
    <property type="match status" value="1"/>
</dbReference>
<keyword evidence="4" id="KW-0472">Membrane</keyword>
<dbReference type="GO" id="GO:0015288">
    <property type="term" value="F:porin activity"/>
    <property type="evidence" value="ECO:0007669"/>
    <property type="project" value="InterPro"/>
</dbReference>
<organism evidence="6 7">
    <name type="scientific">Limnobaculum parvum</name>
    <dbReference type="NCBI Taxonomy" id="2172103"/>
    <lineage>
        <taxon>Bacteria</taxon>
        <taxon>Pseudomonadati</taxon>
        <taxon>Pseudomonadota</taxon>
        <taxon>Gammaproteobacteria</taxon>
        <taxon>Enterobacterales</taxon>
        <taxon>Budviciaceae</taxon>
        <taxon>Limnobaculum</taxon>
    </lineage>
</organism>
<keyword evidence="7" id="KW-1185">Reference proteome</keyword>
<dbReference type="PRINTS" id="PR00182">
    <property type="entry name" value="ECOLNEIPORIN"/>
</dbReference>
<dbReference type="PANTHER" id="PTHR34501">
    <property type="entry name" value="PROTEIN YDDL-RELATED"/>
    <property type="match status" value="1"/>
</dbReference>
<evidence type="ECO:0000256" key="3">
    <source>
        <dbReference type="ARBA" id="ARBA00022729"/>
    </source>
</evidence>
<evidence type="ECO:0008006" key="8">
    <source>
        <dbReference type="Google" id="ProtNLM"/>
    </source>
</evidence>
<evidence type="ECO:0000313" key="6">
    <source>
        <dbReference type="EMBL" id="AWH88000.1"/>
    </source>
</evidence>
<dbReference type="InterPro" id="IPR033900">
    <property type="entry name" value="Gram_neg_porin_domain"/>
</dbReference>
<dbReference type="InterPro" id="IPR001897">
    <property type="entry name" value="Porin_gammaproteobac"/>
</dbReference>
<evidence type="ECO:0000256" key="5">
    <source>
        <dbReference type="SAM" id="SignalP"/>
    </source>
</evidence>
<feature type="chain" id="PRO_5016001984" description="Porin OmpC" evidence="5">
    <location>
        <begin position="23"/>
        <end position="362"/>
    </location>
</feature>
<protein>
    <recommendedName>
        <fullName evidence="8">Porin OmpC</fullName>
    </recommendedName>
</protein>